<evidence type="ECO:0000256" key="4">
    <source>
        <dbReference type="ARBA" id="ARBA00022452"/>
    </source>
</evidence>
<dbReference type="PROSITE" id="PS01156">
    <property type="entry name" value="TONB_DEPENDENT_REC_2"/>
    <property type="match status" value="1"/>
</dbReference>
<dbReference type="RefSeq" id="WP_057181602.1">
    <property type="nucleotide sequence ID" value="NZ_BDQM01000005.1"/>
</dbReference>
<dbReference type="InterPro" id="IPR039426">
    <property type="entry name" value="TonB-dep_rcpt-like"/>
</dbReference>
<dbReference type="Pfam" id="PF07715">
    <property type="entry name" value="Plug"/>
    <property type="match status" value="1"/>
</dbReference>
<proteinExistence type="inferred from homology"/>
<evidence type="ECO:0000256" key="14">
    <source>
        <dbReference type="SAM" id="SignalP"/>
    </source>
</evidence>
<comment type="similarity">
    <text evidence="2">Belongs to the TonB-dependent receptor family. Hemoglobin/haptoglobin binding protein subfamily.</text>
</comment>
<dbReference type="Gene3D" id="2.170.130.10">
    <property type="entry name" value="TonB-dependent receptor, plug domain"/>
    <property type="match status" value="1"/>
</dbReference>
<feature type="domain" description="TonB-dependent receptor plug" evidence="16">
    <location>
        <begin position="51"/>
        <end position="160"/>
    </location>
</feature>
<evidence type="ECO:0000256" key="8">
    <source>
        <dbReference type="ARBA" id="ARBA00023136"/>
    </source>
</evidence>
<evidence type="ECO:0000256" key="6">
    <source>
        <dbReference type="ARBA" id="ARBA00022729"/>
    </source>
</evidence>
<dbReference type="InterPro" id="IPR037066">
    <property type="entry name" value="Plug_dom_sf"/>
</dbReference>
<keyword evidence="4 11" id="KW-1134">Transmembrane beta strand</keyword>
<sequence length="727" mass="79965">MFMPKRALLAIAISTAIFVAPSSYAEDNVHNTVHSALERIVISGTKTEKPLKDVAGSISVITEQDIERQLVTDMSQLFKYDPSVQVTGSIGGAQNIIVRGMGGDRVLMIKDGMRMNEGYGANGLNDIVGRGFIDTDTLKQVEVAKGASSSLYGSDALGGIIVFTTKDAADYLTDGETFAGTVKVGYTDDGKQGNIGTTLALATGDFEQVLNLTYRDGEESQNYAGTKPSLAIESSSMFYKAKYHFNDDTYLSFTADIWQQDVTGDLAYGLLGYFRDLEGYSIIDENSQSQKDNQSLQLRFHSETKTAVYDLLNVSLYSNSTEQEDIEYGQLDINANYGYPLIEIRDMWKTALYKQATLGFLSNASLALNDTHTIGYGLDIEQSTSSRTEVKLYSVEGTPKNGYPQATDKFPETDVFRAGFFINDEISLLDGKLLFTPGARFDTYQMDANGALKEDGTPYADFDENHVSLSIGGLYKFTNTIAGFAQYGQGFKVPAYDLAYIEHDNSMYGYKIVPSDDLAPEESDNFEIGLRGHTGNFFFSTAIYYSTFDNFLATEVIGHETITDPYTGQDMLVEINQYQNIDSVTLKGIEAAVRYHINDSFSVFANAAYQDGKDDESGDYLTSISPLSGITGVSYEVDDLSAELIVNWATRMEKVNDGSPEIAGYGTVDFLTSYQVTDEFRVSLAITNITDKEYVKYLNGAGHKDMATLSDVTEAGRGFSASMRYDF</sequence>
<name>A0ABQ0MSJ4_9GAMM</name>
<dbReference type="SUPFAM" id="SSF56935">
    <property type="entry name" value="Porins"/>
    <property type="match status" value="1"/>
</dbReference>
<dbReference type="PROSITE" id="PS52016">
    <property type="entry name" value="TONB_DEPENDENT_REC_3"/>
    <property type="match status" value="1"/>
</dbReference>
<feature type="short sequence motif" description="TonB C-terminal box" evidence="12">
    <location>
        <begin position="710"/>
        <end position="727"/>
    </location>
</feature>
<evidence type="ECO:0000313" key="17">
    <source>
        <dbReference type="EMBL" id="GAW95341.1"/>
    </source>
</evidence>
<evidence type="ECO:0000256" key="9">
    <source>
        <dbReference type="ARBA" id="ARBA00023170"/>
    </source>
</evidence>
<evidence type="ECO:0000256" key="7">
    <source>
        <dbReference type="ARBA" id="ARBA00023077"/>
    </source>
</evidence>
<evidence type="ECO:0000259" key="16">
    <source>
        <dbReference type="Pfam" id="PF07715"/>
    </source>
</evidence>
<dbReference type="PANTHER" id="PTHR30069:SF29">
    <property type="entry name" value="HEMOGLOBIN AND HEMOGLOBIN-HAPTOGLOBIN-BINDING PROTEIN 1-RELATED"/>
    <property type="match status" value="1"/>
</dbReference>
<protein>
    <submittedName>
        <fullName evidence="17">Ligand-gated channel protein</fullName>
    </submittedName>
</protein>
<keyword evidence="9" id="KW-0675">Receptor</keyword>
<evidence type="ECO:0000256" key="5">
    <source>
        <dbReference type="ARBA" id="ARBA00022692"/>
    </source>
</evidence>
<evidence type="ECO:0000259" key="15">
    <source>
        <dbReference type="Pfam" id="PF00593"/>
    </source>
</evidence>
<feature type="signal peptide" evidence="14">
    <location>
        <begin position="1"/>
        <end position="25"/>
    </location>
</feature>
<comment type="caution">
    <text evidence="17">The sequence shown here is derived from an EMBL/GenBank/DDBJ whole genome shotgun (WGS) entry which is preliminary data.</text>
</comment>
<feature type="domain" description="TonB-dependent receptor-like beta-barrel" evidence="15">
    <location>
        <begin position="246"/>
        <end position="689"/>
    </location>
</feature>
<comment type="subcellular location">
    <subcellularLocation>
        <location evidence="1 11">Cell outer membrane</location>
        <topology evidence="1 11">Multi-pass membrane protein</topology>
    </subcellularLocation>
</comment>
<keyword evidence="5 11" id="KW-0812">Transmembrane</keyword>
<dbReference type="NCBIfam" id="TIGR01785">
    <property type="entry name" value="TonB-hemin"/>
    <property type="match status" value="1"/>
</dbReference>
<evidence type="ECO:0000256" key="10">
    <source>
        <dbReference type="ARBA" id="ARBA00023237"/>
    </source>
</evidence>
<organism evidence="17 18">
    <name type="scientific">Colwellia marinimaniae</name>
    <dbReference type="NCBI Taxonomy" id="1513592"/>
    <lineage>
        <taxon>Bacteria</taxon>
        <taxon>Pseudomonadati</taxon>
        <taxon>Pseudomonadota</taxon>
        <taxon>Gammaproteobacteria</taxon>
        <taxon>Alteromonadales</taxon>
        <taxon>Colwelliaceae</taxon>
        <taxon>Colwellia</taxon>
    </lineage>
</organism>
<evidence type="ECO:0000256" key="13">
    <source>
        <dbReference type="RuleBase" id="RU003357"/>
    </source>
</evidence>
<dbReference type="EMBL" id="BDQM01000005">
    <property type="protein sequence ID" value="GAW95341.1"/>
    <property type="molecule type" value="Genomic_DNA"/>
</dbReference>
<keyword evidence="3 11" id="KW-0813">Transport</keyword>
<evidence type="ECO:0000256" key="1">
    <source>
        <dbReference type="ARBA" id="ARBA00004571"/>
    </source>
</evidence>
<evidence type="ECO:0000313" key="18">
    <source>
        <dbReference type="Proteomes" id="UP000197068"/>
    </source>
</evidence>
<dbReference type="Gene3D" id="2.40.170.20">
    <property type="entry name" value="TonB-dependent receptor, beta-barrel domain"/>
    <property type="match status" value="1"/>
</dbReference>
<keyword evidence="6 14" id="KW-0732">Signal</keyword>
<feature type="chain" id="PRO_5045314967" evidence="14">
    <location>
        <begin position="26"/>
        <end position="727"/>
    </location>
</feature>
<dbReference type="InterPro" id="IPR011276">
    <property type="entry name" value="TonB_haem/Hb_rcpt"/>
</dbReference>
<dbReference type="NCBIfam" id="TIGR01786">
    <property type="entry name" value="TonB-hemlactrns"/>
    <property type="match status" value="1"/>
</dbReference>
<dbReference type="Pfam" id="PF00593">
    <property type="entry name" value="TonB_dep_Rec_b-barrel"/>
    <property type="match status" value="1"/>
</dbReference>
<gene>
    <name evidence="17" type="primary">hgpB</name>
    <name evidence="17" type="ORF">MTCD1_00943</name>
</gene>
<keyword evidence="10 11" id="KW-0998">Cell outer membrane</keyword>
<evidence type="ECO:0000256" key="3">
    <source>
        <dbReference type="ARBA" id="ARBA00022448"/>
    </source>
</evidence>
<dbReference type="CDD" id="cd01347">
    <property type="entry name" value="ligand_gated_channel"/>
    <property type="match status" value="1"/>
</dbReference>
<accession>A0ABQ0MSJ4</accession>
<dbReference type="InterPro" id="IPR036942">
    <property type="entry name" value="Beta-barrel_TonB_sf"/>
</dbReference>
<keyword evidence="18" id="KW-1185">Reference proteome</keyword>
<keyword evidence="8 11" id="KW-0472">Membrane</keyword>
<dbReference type="InterPro" id="IPR012910">
    <property type="entry name" value="Plug_dom"/>
</dbReference>
<keyword evidence="7 13" id="KW-0798">TonB box</keyword>
<evidence type="ECO:0000256" key="11">
    <source>
        <dbReference type="PROSITE-ProRule" id="PRU01360"/>
    </source>
</evidence>
<evidence type="ECO:0000256" key="12">
    <source>
        <dbReference type="PROSITE-ProRule" id="PRU10144"/>
    </source>
</evidence>
<reference evidence="17 18" key="1">
    <citation type="submission" date="2017-06" db="EMBL/GenBank/DDBJ databases">
        <title>Whole Genome Sequences of Colwellia marinimaniae MTCD1.</title>
        <authorList>
            <person name="Kusumoto H."/>
            <person name="Inoue M."/>
            <person name="Tanikawa K."/>
            <person name="Maeji H."/>
            <person name="Cameron J.H."/>
            <person name="Bartlett D.H."/>
        </authorList>
    </citation>
    <scope>NUCLEOTIDE SEQUENCE [LARGE SCALE GENOMIC DNA]</scope>
    <source>
        <strain evidence="17 18">MTCD1</strain>
    </source>
</reference>
<dbReference type="Proteomes" id="UP000197068">
    <property type="component" value="Unassembled WGS sequence"/>
</dbReference>
<dbReference type="InterPro" id="IPR010917">
    <property type="entry name" value="TonB_rcpt_CS"/>
</dbReference>
<evidence type="ECO:0000256" key="2">
    <source>
        <dbReference type="ARBA" id="ARBA00008143"/>
    </source>
</evidence>
<dbReference type="InterPro" id="IPR000531">
    <property type="entry name" value="Beta-barrel_TonB"/>
</dbReference>
<dbReference type="PANTHER" id="PTHR30069">
    <property type="entry name" value="TONB-DEPENDENT OUTER MEMBRANE RECEPTOR"/>
    <property type="match status" value="1"/>
</dbReference>
<dbReference type="InterPro" id="IPR010949">
    <property type="entry name" value="TonB_Hb/transfer/lactofer_rcpt"/>
</dbReference>